<evidence type="ECO:0000256" key="4">
    <source>
        <dbReference type="ARBA" id="ARBA00022801"/>
    </source>
</evidence>
<dbReference type="GO" id="GO:0046514">
    <property type="term" value="P:ceramide catabolic process"/>
    <property type="evidence" value="ECO:0007669"/>
    <property type="project" value="TreeGrafter"/>
</dbReference>
<evidence type="ECO:0000256" key="5">
    <source>
        <dbReference type="ARBA" id="ARBA00022989"/>
    </source>
</evidence>
<keyword evidence="3 9" id="KW-0812">Transmembrane</keyword>
<dbReference type="PANTHER" id="PTHR46187">
    <property type="entry name" value="ALKALINE CERAMIDASE 3"/>
    <property type="match status" value="1"/>
</dbReference>
<protein>
    <submittedName>
        <fullName evidence="10">Alkaline ceramidase 3</fullName>
    </submittedName>
</protein>
<dbReference type="InterPro" id="IPR008901">
    <property type="entry name" value="ACER"/>
</dbReference>
<dbReference type="GO" id="GO:0046513">
    <property type="term" value="P:ceramide biosynthetic process"/>
    <property type="evidence" value="ECO:0007669"/>
    <property type="project" value="TreeGrafter"/>
</dbReference>
<keyword evidence="7" id="KW-0106">Calcium</keyword>
<feature type="transmembrane region" description="Helical" evidence="9">
    <location>
        <begin position="107"/>
        <end position="127"/>
    </location>
</feature>
<keyword evidence="11" id="KW-1185">Reference proteome</keyword>
<feature type="binding site" evidence="7">
    <location>
        <position position="23"/>
    </location>
    <ligand>
        <name>Ca(2+)</name>
        <dbReference type="ChEBI" id="CHEBI:29108"/>
    </ligand>
</feature>
<keyword evidence="7" id="KW-0479">Metal-binding</keyword>
<sequence length="266" mass="30502">MPSTDFDKVGYWSPNTASVDWCENNYVISYFIAEFWNTISSLYICLIGEVGFFLSPTREKRLLLIMKTITIVGIGSTAFHDELPMLYAATAMLFTLVETKHGPQGRWFPIGLSLWIAAVTLGTSVFGGKMQFYFFQGSFGILQLLILYYTTILYWQQNIRRDDRWLLARALTFYFTGVTVWLIDLHLCEFINGVSETSILNWNPQFHALWHVLSSTGVYFSALLVSYQHYVGQNKQPYVYYWRGVVPAIGLKGLTDQRTVKAAKVL</sequence>
<dbReference type="EMBL" id="JAAAJB010000121">
    <property type="protein sequence ID" value="KAG0265175.1"/>
    <property type="molecule type" value="Genomic_DNA"/>
</dbReference>
<feature type="binding site" evidence="8">
    <location>
        <position position="207"/>
    </location>
    <ligand>
        <name>Zn(2+)</name>
        <dbReference type="ChEBI" id="CHEBI:29105"/>
        <note>catalytic</note>
    </ligand>
</feature>
<feature type="binding site" evidence="7">
    <location>
        <position position="20"/>
    </location>
    <ligand>
        <name>Ca(2+)</name>
        <dbReference type="ChEBI" id="CHEBI:29108"/>
    </ligand>
</feature>
<feature type="transmembrane region" description="Helical" evidence="9">
    <location>
        <begin position="166"/>
        <end position="187"/>
    </location>
</feature>
<keyword evidence="4" id="KW-0378">Hydrolase</keyword>
<feature type="transmembrane region" description="Helical" evidence="9">
    <location>
        <begin position="133"/>
        <end position="154"/>
    </location>
</feature>
<organism evidence="10 11">
    <name type="scientific">Actinomortierella ambigua</name>
    <dbReference type="NCBI Taxonomy" id="1343610"/>
    <lineage>
        <taxon>Eukaryota</taxon>
        <taxon>Fungi</taxon>
        <taxon>Fungi incertae sedis</taxon>
        <taxon>Mucoromycota</taxon>
        <taxon>Mortierellomycotina</taxon>
        <taxon>Mortierellomycetes</taxon>
        <taxon>Mortierellales</taxon>
        <taxon>Mortierellaceae</taxon>
        <taxon>Actinomortierella</taxon>
    </lineage>
</organism>
<keyword evidence="8" id="KW-0862">Zinc</keyword>
<evidence type="ECO:0000256" key="1">
    <source>
        <dbReference type="ARBA" id="ARBA00004141"/>
    </source>
</evidence>
<evidence type="ECO:0000256" key="3">
    <source>
        <dbReference type="ARBA" id="ARBA00022692"/>
    </source>
</evidence>
<comment type="cofactor">
    <cofactor evidence="8">
        <name>Zn(2+)</name>
        <dbReference type="ChEBI" id="CHEBI:29105"/>
    </cofactor>
</comment>
<keyword evidence="5 9" id="KW-1133">Transmembrane helix</keyword>
<dbReference type="Pfam" id="PF05875">
    <property type="entry name" value="Ceramidase"/>
    <property type="match status" value="1"/>
</dbReference>
<dbReference type="GO" id="GO:0016811">
    <property type="term" value="F:hydrolase activity, acting on carbon-nitrogen (but not peptide) bonds, in linear amides"/>
    <property type="evidence" value="ECO:0007669"/>
    <property type="project" value="InterPro"/>
</dbReference>
<evidence type="ECO:0000256" key="2">
    <source>
        <dbReference type="ARBA" id="ARBA00009780"/>
    </source>
</evidence>
<dbReference type="GO" id="GO:0005789">
    <property type="term" value="C:endoplasmic reticulum membrane"/>
    <property type="evidence" value="ECO:0007669"/>
    <property type="project" value="TreeGrafter"/>
</dbReference>
<accession>A0A9P6QBW5</accession>
<feature type="binding site" evidence="8">
    <location>
        <position position="80"/>
    </location>
    <ligand>
        <name>Zn(2+)</name>
        <dbReference type="ChEBI" id="CHEBI:29105"/>
        <note>catalytic</note>
    </ligand>
</feature>
<feature type="transmembrane region" description="Helical" evidence="9">
    <location>
        <begin position="35"/>
        <end position="55"/>
    </location>
</feature>
<comment type="caution">
    <text evidence="10">The sequence shown here is derived from an EMBL/GenBank/DDBJ whole genome shotgun (WGS) entry which is preliminary data.</text>
</comment>
<keyword evidence="6 9" id="KW-0472">Membrane</keyword>
<proteinExistence type="inferred from homology"/>
<comment type="subcellular location">
    <subcellularLocation>
        <location evidence="1">Membrane</location>
        <topology evidence="1">Multi-pass membrane protein</topology>
    </subcellularLocation>
</comment>
<feature type="binding site" evidence="7">
    <location>
        <position position="34"/>
    </location>
    <ligand>
        <name>Ca(2+)</name>
        <dbReference type="ChEBI" id="CHEBI:29108"/>
    </ligand>
</feature>
<reference evidence="10" key="1">
    <citation type="journal article" date="2020" name="Fungal Divers.">
        <title>Resolving the Mortierellaceae phylogeny through synthesis of multi-gene phylogenetics and phylogenomics.</title>
        <authorList>
            <person name="Vandepol N."/>
            <person name="Liber J."/>
            <person name="Desiro A."/>
            <person name="Na H."/>
            <person name="Kennedy M."/>
            <person name="Barry K."/>
            <person name="Grigoriev I.V."/>
            <person name="Miller A.N."/>
            <person name="O'Donnell K."/>
            <person name="Stajich J.E."/>
            <person name="Bonito G."/>
        </authorList>
    </citation>
    <scope>NUCLEOTIDE SEQUENCE</scope>
    <source>
        <strain evidence="10">BC1065</strain>
    </source>
</reference>
<dbReference type="PANTHER" id="PTHR46187:SF3">
    <property type="entry name" value="ALKALINE CERAMIDASE 3"/>
    <property type="match status" value="1"/>
</dbReference>
<dbReference type="GO" id="GO:0046872">
    <property type="term" value="F:metal ion binding"/>
    <property type="evidence" value="ECO:0007669"/>
    <property type="project" value="UniProtKB-KW"/>
</dbReference>
<feature type="transmembrane region" description="Helical" evidence="9">
    <location>
        <begin position="207"/>
        <end position="227"/>
    </location>
</feature>
<evidence type="ECO:0000313" key="11">
    <source>
        <dbReference type="Proteomes" id="UP000807716"/>
    </source>
</evidence>
<feature type="binding site" evidence="7">
    <location>
        <position position="25"/>
    </location>
    <ligand>
        <name>Ca(2+)</name>
        <dbReference type="ChEBI" id="CHEBI:29108"/>
    </ligand>
</feature>
<name>A0A9P6QBW5_9FUNG</name>
<feature type="binding site" evidence="8">
    <location>
        <position position="211"/>
    </location>
    <ligand>
        <name>Zn(2+)</name>
        <dbReference type="ChEBI" id="CHEBI:29105"/>
        <note>catalytic</note>
    </ligand>
</feature>
<evidence type="ECO:0000256" key="7">
    <source>
        <dbReference type="PIRSR" id="PIRSR608901-1"/>
    </source>
</evidence>
<comment type="similarity">
    <text evidence="2">Belongs to the alkaline ceramidase family.</text>
</comment>
<evidence type="ECO:0000256" key="6">
    <source>
        <dbReference type="ARBA" id="ARBA00023136"/>
    </source>
</evidence>
<feature type="binding site" evidence="7">
    <location>
        <position position="21"/>
    </location>
    <ligand>
        <name>Ca(2+)</name>
        <dbReference type="ChEBI" id="CHEBI:29108"/>
    </ligand>
</feature>
<dbReference type="OrthoDB" id="187171at2759"/>
<dbReference type="Proteomes" id="UP000807716">
    <property type="component" value="Unassembled WGS sequence"/>
</dbReference>
<evidence type="ECO:0000256" key="9">
    <source>
        <dbReference type="SAM" id="Phobius"/>
    </source>
</evidence>
<evidence type="ECO:0000313" key="10">
    <source>
        <dbReference type="EMBL" id="KAG0265175.1"/>
    </source>
</evidence>
<evidence type="ECO:0000256" key="8">
    <source>
        <dbReference type="PIRSR" id="PIRSR608901-2"/>
    </source>
</evidence>
<dbReference type="AlphaFoldDB" id="A0A9P6QBW5"/>
<gene>
    <name evidence="10" type="primary">ACER3_1</name>
    <name evidence="10" type="ORF">DFQ27_000771</name>
</gene>